<dbReference type="STRING" id="1458425.SRAA_1399"/>
<feature type="chain" id="PRO_5001587918" evidence="1">
    <location>
        <begin position="27"/>
        <end position="518"/>
    </location>
</feature>
<evidence type="ECO:0000259" key="2">
    <source>
        <dbReference type="Pfam" id="PF00496"/>
    </source>
</evidence>
<dbReference type="InterPro" id="IPR006311">
    <property type="entry name" value="TAT_signal"/>
</dbReference>
<keyword evidence="4" id="KW-1185">Reference proteome</keyword>
<dbReference type="InterPro" id="IPR030678">
    <property type="entry name" value="Peptide/Ni-bd"/>
</dbReference>
<evidence type="ECO:0000313" key="4">
    <source>
        <dbReference type="Proteomes" id="UP000067461"/>
    </source>
</evidence>
<dbReference type="PIRSF" id="PIRSF002741">
    <property type="entry name" value="MppA"/>
    <property type="match status" value="1"/>
</dbReference>
<protein>
    <submittedName>
        <fullName evidence="3">ABC-type dipeptide transport system, periplasmic component</fullName>
    </submittedName>
</protein>
<dbReference type="PANTHER" id="PTHR30290">
    <property type="entry name" value="PERIPLASMIC BINDING COMPONENT OF ABC TRANSPORTER"/>
    <property type="match status" value="1"/>
</dbReference>
<dbReference type="SUPFAM" id="SSF53850">
    <property type="entry name" value="Periplasmic binding protein-like II"/>
    <property type="match status" value="1"/>
</dbReference>
<dbReference type="OrthoDB" id="9801799at2"/>
<feature type="signal peptide" evidence="1">
    <location>
        <begin position="1"/>
        <end position="26"/>
    </location>
</feature>
<keyword evidence="1" id="KW-0732">Signal</keyword>
<name>A0A060NP08_9BURK</name>
<sequence>MNFAFTRRQLLGVAGAAVGWTGPALAQGFSGLRVAAGPDRYNVDPQRFTFTVRNPHAQIAETGVRPDASFRPAPLLFERWQVRQGHYRITLRANLRHHDGTALDSDAAIAALRQVGQSRSDFLQIDPASLRRVDARNFVFSSRTGSNLLLENMSHRATSLFSQHSDRRVAPAGTGPWRFVRYQPNRALELVRNPQYWGPPAVQERMLFQFVPDPMTRLLALVAGEVDLIAEVTPQMLLALSDSMPVRLHASRPVSYLALLVNLHGQPPFTRLADPRVRRALALSIDRAAVARVLYAGRGIAARGLLPDWMFGLGPHVQGFGYDPAEASRLLDAAGWVRGGRDGLRTRAGEALRLRLVAAFPNLAAVAPFPELLQQMVRQVGIGIEIVAVEDDALYGQRFLEPGAGDLFLELASNTNLDPTFLLYNLFHSQTPWRGYRHMAAGRALDAALDQARRTDDPQQRLEAVRRAHRAVVDEAVAAIAVLHVPQFVLARPGLEVPMFEHRDWIDYGAVRPLPGRG</sequence>
<evidence type="ECO:0000313" key="3">
    <source>
        <dbReference type="EMBL" id="BAO81253.1"/>
    </source>
</evidence>
<dbReference type="AlphaFoldDB" id="A0A060NP08"/>
<dbReference type="Pfam" id="PF00496">
    <property type="entry name" value="SBP_bac_5"/>
    <property type="match status" value="1"/>
</dbReference>
<dbReference type="KEGG" id="cbaa:SRAA_1399"/>
<dbReference type="Gene3D" id="3.40.190.10">
    <property type="entry name" value="Periplasmic binding protein-like II"/>
    <property type="match status" value="1"/>
</dbReference>
<dbReference type="GO" id="GO:0030288">
    <property type="term" value="C:outer membrane-bounded periplasmic space"/>
    <property type="evidence" value="ECO:0007669"/>
    <property type="project" value="UniProtKB-ARBA"/>
</dbReference>
<dbReference type="InterPro" id="IPR000914">
    <property type="entry name" value="SBP_5_dom"/>
</dbReference>
<dbReference type="EMBL" id="AP014568">
    <property type="protein sequence ID" value="BAO81253.1"/>
    <property type="molecule type" value="Genomic_DNA"/>
</dbReference>
<dbReference type="RefSeq" id="WP_045531702.1">
    <property type="nucleotide sequence ID" value="NZ_AP014568.1"/>
</dbReference>
<dbReference type="GO" id="GO:0015833">
    <property type="term" value="P:peptide transport"/>
    <property type="evidence" value="ECO:0007669"/>
    <property type="project" value="TreeGrafter"/>
</dbReference>
<accession>A0A060NP08</accession>
<dbReference type="HOGENOM" id="CLU_017028_7_5_4"/>
<reference evidence="3 4" key="1">
    <citation type="journal article" date="2014" name="Nat. Commun.">
        <title>Physiological and genomic features of highly alkaliphilic hydrogen-utilizing Betaproteobacteria from a continental serpentinizing site.</title>
        <authorList>
            <person name="Suzuki S."/>
            <person name="Kuenen J.G."/>
            <person name="Schipper K."/>
            <person name="van der Velde S."/>
            <person name="Ishii S."/>
            <person name="Wu A."/>
            <person name="Sorokin D.Y."/>
            <person name="Tenney A."/>
            <person name="Meng X.Y."/>
            <person name="Morrill P.L."/>
            <person name="Kamagata Y."/>
            <person name="Muyzer G."/>
            <person name="Nealson K.H."/>
        </authorList>
    </citation>
    <scope>NUCLEOTIDE SEQUENCE [LARGE SCALE GENOMIC DNA]</scope>
    <source>
        <strain evidence="3 4">A1</strain>
    </source>
</reference>
<dbReference type="GO" id="GO:0043190">
    <property type="term" value="C:ATP-binding cassette (ABC) transporter complex"/>
    <property type="evidence" value="ECO:0007669"/>
    <property type="project" value="InterPro"/>
</dbReference>
<dbReference type="GO" id="GO:1904680">
    <property type="term" value="F:peptide transmembrane transporter activity"/>
    <property type="evidence" value="ECO:0007669"/>
    <property type="project" value="TreeGrafter"/>
</dbReference>
<dbReference type="Proteomes" id="UP000067461">
    <property type="component" value="Chromosome"/>
</dbReference>
<gene>
    <name evidence="3" type="ORF">SRAA_1399</name>
</gene>
<feature type="domain" description="Solute-binding protein family 5" evidence="2">
    <location>
        <begin position="72"/>
        <end position="430"/>
    </location>
</feature>
<dbReference type="Gene3D" id="3.10.105.10">
    <property type="entry name" value="Dipeptide-binding Protein, Domain 3"/>
    <property type="match status" value="1"/>
</dbReference>
<dbReference type="InterPro" id="IPR039424">
    <property type="entry name" value="SBP_5"/>
</dbReference>
<dbReference type="PROSITE" id="PS51318">
    <property type="entry name" value="TAT"/>
    <property type="match status" value="1"/>
</dbReference>
<organism evidence="3 4">
    <name type="scientific">Serpentinimonas raichei</name>
    <dbReference type="NCBI Taxonomy" id="1458425"/>
    <lineage>
        <taxon>Bacteria</taxon>
        <taxon>Pseudomonadati</taxon>
        <taxon>Pseudomonadota</taxon>
        <taxon>Betaproteobacteria</taxon>
        <taxon>Burkholderiales</taxon>
        <taxon>Comamonadaceae</taxon>
        <taxon>Serpentinimonas</taxon>
    </lineage>
</organism>
<proteinExistence type="predicted"/>
<evidence type="ECO:0000256" key="1">
    <source>
        <dbReference type="SAM" id="SignalP"/>
    </source>
</evidence>
<dbReference type="PANTHER" id="PTHR30290:SF83">
    <property type="entry name" value="ABC TRANSPORTER SUBSTRATE-BINDING PROTEIN"/>
    <property type="match status" value="1"/>
</dbReference>